<keyword evidence="5 6" id="KW-0472">Membrane</keyword>
<evidence type="ECO:0000256" key="3">
    <source>
        <dbReference type="ARBA" id="ARBA00022692"/>
    </source>
</evidence>
<feature type="transmembrane region" description="Helical" evidence="6">
    <location>
        <begin position="157"/>
        <end position="176"/>
    </location>
</feature>
<evidence type="ECO:0000256" key="6">
    <source>
        <dbReference type="RuleBase" id="RU363108"/>
    </source>
</evidence>
<keyword evidence="2 6" id="KW-1003">Cell membrane</keyword>
<organism evidence="7 8">
    <name type="scientific">Cinara cedri</name>
    <dbReference type="NCBI Taxonomy" id="506608"/>
    <lineage>
        <taxon>Eukaryota</taxon>
        <taxon>Metazoa</taxon>
        <taxon>Ecdysozoa</taxon>
        <taxon>Arthropoda</taxon>
        <taxon>Hexapoda</taxon>
        <taxon>Insecta</taxon>
        <taxon>Pterygota</taxon>
        <taxon>Neoptera</taxon>
        <taxon>Paraneoptera</taxon>
        <taxon>Hemiptera</taxon>
        <taxon>Sternorrhyncha</taxon>
        <taxon>Aphidomorpha</taxon>
        <taxon>Aphidoidea</taxon>
        <taxon>Aphididae</taxon>
        <taxon>Lachninae</taxon>
        <taxon>Cinara</taxon>
    </lineage>
</organism>
<feature type="transmembrane region" description="Helical" evidence="6">
    <location>
        <begin position="270"/>
        <end position="292"/>
    </location>
</feature>
<dbReference type="OrthoDB" id="6625653at2759"/>
<comment type="caution">
    <text evidence="6">Lacks conserved residue(s) required for the propagation of feature annotation.</text>
</comment>
<dbReference type="EMBL" id="CABPRJ010000493">
    <property type="protein sequence ID" value="VVC29443.1"/>
    <property type="molecule type" value="Genomic_DNA"/>
</dbReference>
<dbReference type="InterPro" id="IPR013604">
    <property type="entry name" value="7TM_chemorcpt"/>
</dbReference>
<reference evidence="7 8" key="1">
    <citation type="submission" date="2019-08" db="EMBL/GenBank/DDBJ databases">
        <authorList>
            <person name="Alioto T."/>
            <person name="Alioto T."/>
            <person name="Gomez Garrido J."/>
        </authorList>
    </citation>
    <scope>NUCLEOTIDE SEQUENCE [LARGE SCALE GENOMIC DNA]</scope>
</reference>
<gene>
    <name evidence="7" type="ORF">CINCED_3A014154</name>
</gene>
<dbReference type="GO" id="GO:0005886">
    <property type="term" value="C:plasma membrane"/>
    <property type="evidence" value="ECO:0007669"/>
    <property type="project" value="UniProtKB-SubCell"/>
</dbReference>
<dbReference type="Pfam" id="PF08395">
    <property type="entry name" value="7tm_7"/>
    <property type="match status" value="1"/>
</dbReference>
<protein>
    <recommendedName>
        <fullName evidence="6">Gustatory receptor</fullName>
    </recommendedName>
</protein>
<keyword evidence="6" id="KW-0807">Transducer</keyword>
<comment type="function">
    <text evidence="6">Gustatory receptor which mediates acceptance or avoidance behavior, depending on its substrates.</text>
</comment>
<comment type="subcellular location">
    <subcellularLocation>
        <location evidence="1 6">Cell membrane</location>
        <topology evidence="1 6">Multi-pass membrane protein</topology>
    </subcellularLocation>
</comment>
<dbReference type="GO" id="GO:0050909">
    <property type="term" value="P:sensory perception of taste"/>
    <property type="evidence" value="ECO:0007669"/>
    <property type="project" value="InterPro"/>
</dbReference>
<keyword evidence="8" id="KW-1185">Reference proteome</keyword>
<comment type="similarity">
    <text evidence="6">Belongs to the insect chemoreceptor superfamily. Gustatory receptor (GR) family.</text>
</comment>
<proteinExistence type="inferred from homology"/>
<feature type="transmembrane region" description="Helical" evidence="6">
    <location>
        <begin position="357"/>
        <end position="383"/>
    </location>
</feature>
<accession>A0A5E4MEY4</accession>
<evidence type="ECO:0000256" key="2">
    <source>
        <dbReference type="ARBA" id="ARBA00022475"/>
    </source>
</evidence>
<dbReference type="GO" id="GO:0007165">
    <property type="term" value="P:signal transduction"/>
    <property type="evidence" value="ECO:0007669"/>
    <property type="project" value="UniProtKB-KW"/>
</dbReference>
<keyword evidence="6 7" id="KW-0675">Receptor</keyword>
<dbReference type="Proteomes" id="UP000325440">
    <property type="component" value="Unassembled WGS sequence"/>
</dbReference>
<name>A0A5E4MEY4_9HEMI</name>
<evidence type="ECO:0000256" key="5">
    <source>
        <dbReference type="ARBA" id="ARBA00023136"/>
    </source>
</evidence>
<evidence type="ECO:0000256" key="4">
    <source>
        <dbReference type="ARBA" id="ARBA00022989"/>
    </source>
</evidence>
<evidence type="ECO:0000313" key="8">
    <source>
        <dbReference type="Proteomes" id="UP000325440"/>
    </source>
</evidence>
<sequence>MSAGNMEEYGRFPYVCFYMYVRKAVTPNLGWMTEEKGINETPEPHKIHKWINPEISSAQYHLLRMYSCEAGCLNATQSGLPIFSFIVQHVVRINYCRINLGRLSINQSNRSVVQQNRQLWGLLMLWTHQRPTEYDRKLTVLPKVWMEQHQRCISKRYWNAFLVVLFAYYVSFQIYYTYLWPPKTIDFSILTIILFQPPFIIDFAVIVISCFYIVNLERRFDMLNSVWQRLSTGLVAVPGSYTYSEIAVLVENIRLLHAELCELLRIFSSGFGQVLLAYFVISYVNMVFQFFLMISLKFATPRFNITENIIRSLLPYVMNLQHIVFVMFIIVAASRIIEKVKQFMNQILIYESDEMTAFGFFNIDLNLAVTILVLLITGLSTLIQMKEHPIILYLVNDTLSYVVNLIENTYGEDWAQGSQNTNETI</sequence>
<evidence type="ECO:0000313" key="7">
    <source>
        <dbReference type="EMBL" id="VVC29443.1"/>
    </source>
</evidence>
<dbReference type="AlphaFoldDB" id="A0A5E4MEY4"/>
<keyword evidence="4 6" id="KW-1133">Transmembrane helix</keyword>
<feature type="transmembrane region" description="Helical" evidence="6">
    <location>
        <begin position="188"/>
        <end position="214"/>
    </location>
</feature>
<evidence type="ECO:0000256" key="1">
    <source>
        <dbReference type="ARBA" id="ARBA00004651"/>
    </source>
</evidence>
<keyword evidence="3 6" id="KW-0812">Transmembrane</keyword>
<feature type="transmembrane region" description="Helical" evidence="6">
    <location>
        <begin position="313"/>
        <end position="337"/>
    </location>
</feature>